<dbReference type="PROSITE" id="PS51677">
    <property type="entry name" value="NODB"/>
    <property type="match status" value="1"/>
</dbReference>
<evidence type="ECO:0000256" key="1">
    <source>
        <dbReference type="ARBA" id="ARBA00004613"/>
    </source>
</evidence>
<dbReference type="GO" id="GO:0005975">
    <property type="term" value="P:carbohydrate metabolic process"/>
    <property type="evidence" value="ECO:0007669"/>
    <property type="project" value="InterPro"/>
</dbReference>
<sequence>MSADTGSRAPWVLMYHSVSDCDEDPYQVTVSPARLERQLRWLRGRGLRGVSVGRLLRARACGRGGGLVGLTFDDGYADFLTDALPLLRRHECTATAFVLPGRLGGDNAWDAEGPRKPLLDAEGVRAVAAAGMEVGSHGLVHTDLTTAGNAALERETAHSRSLLAELTGTAPEGFCYPYGTLDTRAVDAVRAAGYAYACAIDPGPLTGVHALPRVHIGSRDTWARLHLKRVLHPLRRRPLPAQGAGAPSASGARR</sequence>
<dbReference type="PANTHER" id="PTHR34216">
    <property type="match status" value="1"/>
</dbReference>
<accession>A0A367EW59</accession>
<protein>
    <submittedName>
        <fullName evidence="4">Polysaccharide deacetylase family protein</fullName>
    </submittedName>
</protein>
<proteinExistence type="predicted"/>
<dbReference type="EMBL" id="QOIM01000025">
    <property type="protein sequence ID" value="RCG22313.1"/>
    <property type="molecule type" value="Genomic_DNA"/>
</dbReference>
<name>A0A367EW59_9ACTN</name>
<dbReference type="Proteomes" id="UP000253507">
    <property type="component" value="Unassembled WGS sequence"/>
</dbReference>
<dbReference type="SUPFAM" id="SSF88713">
    <property type="entry name" value="Glycoside hydrolase/deacetylase"/>
    <property type="match status" value="1"/>
</dbReference>
<dbReference type="Gene3D" id="3.20.20.370">
    <property type="entry name" value="Glycoside hydrolase/deacetylase"/>
    <property type="match status" value="1"/>
</dbReference>
<dbReference type="CDD" id="cd10918">
    <property type="entry name" value="CE4_NodB_like_5s_6s"/>
    <property type="match status" value="1"/>
</dbReference>
<dbReference type="GO" id="GO:0016810">
    <property type="term" value="F:hydrolase activity, acting on carbon-nitrogen (but not peptide) bonds"/>
    <property type="evidence" value="ECO:0007669"/>
    <property type="project" value="InterPro"/>
</dbReference>
<dbReference type="InterPro" id="IPR011330">
    <property type="entry name" value="Glyco_hydro/deAcase_b/a-brl"/>
</dbReference>
<organism evidence="4 5">
    <name type="scientific">Streptomyces reniochalinae</name>
    <dbReference type="NCBI Taxonomy" id="2250578"/>
    <lineage>
        <taxon>Bacteria</taxon>
        <taxon>Bacillati</taxon>
        <taxon>Actinomycetota</taxon>
        <taxon>Actinomycetes</taxon>
        <taxon>Kitasatosporales</taxon>
        <taxon>Streptomycetaceae</taxon>
        <taxon>Streptomyces</taxon>
    </lineage>
</organism>
<dbReference type="GO" id="GO:0005576">
    <property type="term" value="C:extracellular region"/>
    <property type="evidence" value="ECO:0007669"/>
    <property type="project" value="UniProtKB-SubCell"/>
</dbReference>
<comment type="subcellular location">
    <subcellularLocation>
        <location evidence="1">Secreted</location>
    </subcellularLocation>
</comment>
<comment type="caution">
    <text evidence="4">The sequence shown here is derived from an EMBL/GenBank/DDBJ whole genome shotgun (WGS) entry which is preliminary data.</text>
</comment>
<keyword evidence="5" id="KW-1185">Reference proteome</keyword>
<dbReference type="InterPro" id="IPR051398">
    <property type="entry name" value="Polysacch_Deacetylase"/>
</dbReference>
<reference evidence="4 5" key="1">
    <citation type="submission" date="2018-06" db="EMBL/GenBank/DDBJ databases">
        <title>Streptomyces reniochalinae sp. nov. and Streptomyces diacarnus sp. nov. from marine sponges.</title>
        <authorList>
            <person name="Li L."/>
        </authorList>
    </citation>
    <scope>NUCLEOTIDE SEQUENCE [LARGE SCALE GENOMIC DNA]</scope>
    <source>
        <strain evidence="4 5">LHW50302</strain>
    </source>
</reference>
<evidence type="ECO:0000313" key="5">
    <source>
        <dbReference type="Proteomes" id="UP000253507"/>
    </source>
</evidence>
<dbReference type="AlphaFoldDB" id="A0A367EW59"/>
<dbReference type="InterPro" id="IPR002509">
    <property type="entry name" value="NODB_dom"/>
</dbReference>
<gene>
    <name evidence="4" type="ORF">DQ392_07485</name>
</gene>
<keyword evidence="2" id="KW-0732">Signal</keyword>
<evidence type="ECO:0000313" key="4">
    <source>
        <dbReference type="EMBL" id="RCG22313.1"/>
    </source>
</evidence>
<dbReference type="RefSeq" id="WP_114014705.1">
    <property type="nucleotide sequence ID" value="NZ_QOIM01000025.1"/>
</dbReference>
<evidence type="ECO:0000259" key="3">
    <source>
        <dbReference type="PROSITE" id="PS51677"/>
    </source>
</evidence>
<feature type="domain" description="NodB homology" evidence="3">
    <location>
        <begin position="66"/>
        <end position="254"/>
    </location>
</feature>
<evidence type="ECO:0000256" key="2">
    <source>
        <dbReference type="ARBA" id="ARBA00022729"/>
    </source>
</evidence>
<dbReference type="PANTHER" id="PTHR34216:SF3">
    <property type="entry name" value="POLY-BETA-1,6-N-ACETYL-D-GLUCOSAMINE N-DEACETYLASE"/>
    <property type="match status" value="1"/>
</dbReference>
<dbReference type="Pfam" id="PF01522">
    <property type="entry name" value="Polysacc_deac_1"/>
    <property type="match status" value="1"/>
</dbReference>
<dbReference type="OrthoDB" id="9782872at2"/>